<organism evidence="16 17">
    <name type="scientific">Ohessyouella blattaphilus</name>
    <dbReference type="NCBI Taxonomy" id="2949333"/>
    <lineage>
        <taxon>Bacteria</taxon>
        <taxon>Bacillati</taxon>
        <taxon>Bacillota</taxon>
        <taxon>Clostridia</taxon>
        <taxon>Lachnospirales</taxon>
        <taxon>Lachnospiraceae</taxon>
        <taxon>Ohessyouella</taxon>
    </lineage>
</organism>
<keyword evidence="2 13" id="KW-0963">Cytoplasm</keyword>
<feature type="active site" description="Proton donor/acceptor" evidence="13">
    <location>
        <position position="155"/>
    </location>
</feature>
<dbReference type="EC" id="1.17.1.8" evidence="10 13"/>
<evidence type="ECO:0000259" key="14">
    <source>
        <dbReference type="Pfam" id="PF01113"/>
    </source>
</evidence>
<dbReference type="RefSeq" id="WP_262068710.1">
    <property type="nucleotide sequence ID" value="NZ_JAMXOC010000006.1"/>
</dbReference>
<evidence type="ECO:0000313" key="16">
    <source>
        <dbReference type="EMBL" id="MCP1109829.1"/>
    </source>
</evidence>
<comment type="catalytic activity">
    <reaction evidence="12 13">
        <text>(S)-2,3,4,5-tetrahydrodipicolinate + NAD(+) + H2O = (2S,4S)-4-hydroxy-2,3,4,5-tetrahydrodipicolinate + NADH + H(+)</text>
        <dbReference type="Rhea" id="RHEA:35323"/>
        <dbReference type="ChEBI" id="CHEBI:15377"/>
        <dbReference type="ChEBI" id="CHEBI:15378"/>
        <dbReference type="ChEBI" id="CHEBI:16845"/>
        <dbReference type="ChEBI" id="CHEBI:57540"/>
        <dbReference type="ChEBI" id="CHEBI:57945"/>
        <dbReference type="ChEBI" id="CHEBI:67139"/>
        <dbReference type="EC" id="1.17.1.8"/>
    </reaction>
</comment>
<proteinExistence type="inferred from homology"/>
<dbReference type="Pfam" id="PF01113">
    <property type="entry name" value="DapB_N"/>
    <property type="match status" value="1"/>
</dbReference>
<evidence type="ECO:0000256" key="7">
    <source>
        <dbReference type="ARBA" id="ARBA00023027"/>
    </source>
</evidence>
<dbReference type="SUPFAM" id="SSF55347">
    <property type="entry name" value="Glyceraldehyde-3-phosphate dehydrogenase-like, C-terminal domain"/>
    <property type="match status" value="1"/>
</dbReference>
<dbReference type="InterPro" id="IPR022663">
    <property type="entry name" value="DapB_C"/>
</dbReference>
<reference evidence="16 17" key="1">
    <citation type="journal article" date="2022" name="Genome Biol. Evol.">
        <title>Host diet, physiology and behaviors set the stage for Lachnospiraceae cladogenesis.</title>
        <authorList>
            <person name="Vera-Ponce De Leon A."/>
            <person name="Schneider M."/>
            <person name="Jahnes B.C."/>
            <person name="Sadowski V."/>
            <person name="Camuy-Velez L.A."/>
            <person name="Duan J."/>
            <person name="Sabree Z.L."/>
        </authorList>
    </citation>
    <scope>NUCLEOTIDE SEQUENCE [LARGE SCALE GENOMIC DNA]</scope>
    <source>
        <strain evidence="16 17">PAL227</strain>
    </source>
</reference>
<comment type="caution">
    <text evidence="13">Lacks conserved residue(s) required for the propagation of feature annotation.</text>
</comment>
<comment type="function">
    <text evidence="13">Catalyzes the conversion of 4-hydroxy-tetrahydrodipicolinate (HTPA) to tetrahydrodipicolinate.</text>
</comment>
<evidence type="ECO:0000256" key="4">
    <source>
        <dbReference type="ARBA" id="ARBA00022857"/>
    </source>
</evidence>
<evidence type="ECO:0000256" key="9">
    <source>
        <dbReference type="ARBA" id="ARBA00037922"/>
    </source>
</evidence>
<comment type="caution">
    <text evidence="13">Was originally thought to be a dihydrodipicolinate reductase (DHDPR), catalyzing the conversion of dihydrodipicolinate to tetrahydrodipicolinate. However, it was shown in E.coli that the substrate of the enzymatic reaction is not dihydrodipicolinate (DHDP) but in fact (2S,4S)-4-hydroxy-2,3,4,5-tetrahydrodipicolinic acid (HTPA), the product released by the DapA-catalyzed reaction.</text>
</comment>
<evidence type="ECO:0000256" key="8">
    <source>
        <dbReference type="ARBA" id="ARBA00023154"/>
    </source>
</evidence>
<dbReference type="GO" id="GO:0008839">
    <property type="term" value="F:4-hydroxy-tetrahydrodipicolinate reductase"/>
    <property type="evidence" value="ECO:0007669"/>
    <property type="project" value="UniProtKB-EC"/>
</dbReference>
<dbReference type="EMBL" id="JAMZFV010000006">
    <property type="protein sequence ID" value="MCP1109829.1"/>
    <property type="molecule type" value="Genomic_DNA"/>
</dbReference>
<dbReference type="PROSITE" id="PS01298">
    <property type="entry name" value="DAPB"/>
    <property type="match status" value="1"/>
</dbReference>
<dbReference type="PANTHER" id="PTHR20836">
    <property type="entry name" value="DIHYDRODIPICOLINATE REDUCTASE"/>
    <property type="match status" value="1"/>
</dbReference>
<feature type="binding site" evidence="13">
    <location>
        <position position="35"/>
    </location>
    <ligand>
        <name>NADP(+)</name>
        <dbReference type="ChEBI" id="CHEBI:58349"/>
    </ligand>
</feature>
<dbReference type="Proteomes" id="UP001523565">
    <property type="component" value="Unassembled WGS sequence"/>
</dbReference>
<evidence type="ECO:0000256" key="11">
    <source>
        <dbReference type="ARBA" id="ARBA00049080"/>
    </source>
</evidence>
<keyword evidence="5 13" id="KW-0220">Diaminopimelate biosynthesis</keyword>
<feature type="binding site" evidence="13">
    <location>
        <begin position="98"/>
        <end position="100"/>
    </location>
    <ligand>
        <name>NAD(+)</name>
        <dbReference type="ChEBI" id="CHEBI:57540"/>
    </ligand>
</feature>
<keyword evidence="17" id="KW-1185">Reference proteome</keyword>
<dbReference type="InterPro" id="IPR022664">
    <property type="entry name" value="DapB_N_CS"/>
</dbReference>
<evidence type="ECO:0000256" key="10">
    <source>
        <dbReference type="ARBA" id="ARBA00038983"/>
    </source>
</evidence>
<evidence type="ECO:0000313" key="17">
    <source>
        <dbReference type="Proteomes" id="UP001523565"/>
    </source>
</evidence>
<dbReference type="HAMAP" id="MF_00102">
    <property type="entry name" value="DapB"/>
    <property type="match status" value="1"/>
</dbReference>
<feature type="active site" description="Proton donor" evidence="13">
    <location>
        <position position="159"/>
    </location>
</feature>
<keyword evidence="4 13" id="KW-0521">NADP</keyword>
<dbReference type="SUPFAM" id="SSF51735">
    <property type="entry name" value="NAD(P)-binding Rossmann-fold domains"/>
    <property type="match status" value="1"/>
</dbReference>
<comment type="caution">
    <text evidence="16">The sequence shown here is derived from an EMBL/GenBank/DDBJ whole genome shotgun (WGS) entry which is preliminary data.</text>
</comment>
<evidence type="ECO:0000256" key="12">
    <source>
        <dbReference type="ARBA" id="ARBA00049396"/>
    </source>
</evidence>
<dbReference type="InterPro" id="IPR036291">
    <property type="entry name" value="NAD(P)-bd_dom_sf"/>
</dbReference>
<evidence type="ECO:0000256" key="5">
    <source>
        <dbReference type="ARBA" id="ARBA00022915"/>
    </source>
</evidence>
<evidence type="ECO:0000256" key="3">
    <source>
        <dbReference type="ARBA" id="ARBA00022605"/>
    </source>
</evidence>
<dbReference type="PIRSF" id="PIRSF000161">
    <property type="entry name" value="DHPR"/>
    <property type="match status" value="1"/>
</dbReference>
<evidence type="ECO:0000256" key="2">
    <source>
        <dbReference type="ARBA" id="ARBA00022490"/>
    </source>
</evidence>
<comment type="subunit">
    <text evidence="13">Homotetramer.</text>
</comment>
<comment type="similarity">
    <text evidence="1 13">Belongs to the DapB family.</text>
</comment>
<accession>A0ABT1EGK4</accession>
<feature type="binding site" evidence="13">
    <location>
        <begin position="7"/>
        <end position="12"/>
    </location>
    <ligand>
        <name>NAD(+)</name>
        <dbReference type="ChEBI" id="CHEBI:57540"/>
    </ligand>
</feature>
<evidence type="ECO:0000256" key="13">
    <source>
        <dbReference type="HAMAP-Rule" id="MF_00102"/>
    </source>
</evidence>
<dbReference type="CDD" id="cd02274">
    <property type="entry name" value="DHDPR_N"/>
    <property type="match status" value="1"/>
</dbReference>
<name>A0ABT1EGK4_9FIRM</name>
<feature type="binding site" evidence="13">
    <location>
        <begin position="165"/>
        <end position="166"/>
    </location>
    <ligand>
        <name>(S)-2,3,4,5-tetrahydrodipicolinate</name>
        <dbReference type="ChEBI" id="CHEBI:16845"/>
    </ligand>
</feature>
<dbReference type="Pfam" id="PF05173">
    <property type="entry name" value="DapB_C"/>
    <property type="match status" value="1"/>
</dbReference>
<comment type="subcellular location">
    <subcellularLocation>
        <location evidence="13">Cytoplasm</location>
    </subcellularLocation>
</comment>
<gene>
    <name evidence="13 16" type="primary">dapB</name>
    <name evidence="16" type="ORF">NK118_06125</name>
</gene>
<feature type="domain" description="Dihydrodipicolinate reductase N-terminal" evidence="14">
    <location>
        <begin position="1"/>
        <end position="124"/>
    </location>
</feature>
<dbReference type="NCBIfam" id="TIGR00036">
    <property type="entry name" value="dapB"/>
    <property type="match status" value="1"/>
</dbReference>
<dbReference type="Gene3D" id="3.40.50.720">
    <property type="entry name" value="NAD(P)-binding Rossmann-like Domain"/>
    <property type="match status" value="1"/>
</dbReference>
<sequence>MKTIIIGPNGQMGRYITACVKQTDGLIPYAGVGRKGAAYIGKDLGTVAMLGETIGVPVVDNLEDVIENADVIIDFSTRETSLEVLALAVKYKTPLVCGTTGFSECEKEKFYQAAMTIPLLYAANTSKLVNIMKELLRVVTETLKEETDIEIVEMHDRNKKDAPSGTAKDLGEVIAGALKKELNDIARYEKEGISPREEGSLRFHSMRMGNVASSHSVYFGCLGERLEITHHAYSFECFARGACDCALFLKGKNPGYYTIADALQLGSTDV</sequence>
<dbReference type="PANTHER" id="PTHR20836:SF0">
    <property type="entry name" value="4-HYDROXY-TETRAHYDRODIPICOLINATE REDUCTASE 1, CHLOROPLASTIC-RELATED"/>
    <property type="match status" value="1"/>
</dbReference>
<feature type="binding site" evidence="13">
    <location>
        <begin position="122"/>
        <end position="125"/>
    </location>
    <ligand>
        <name>NAD(+)</name>
        <dbReference type="ChEBI" id="CHEBI:57540"/>
    </ligand>
</feature>
<comment type="catalytic activity">
    <reaction evidence="11 13">
        <text>(S)-2,3,4,5-tetrahydrodipicolinate + NADP(+) + H2O = (2S,4S)-4-hydroxy-2,3,4,5-tetrahydrodipicolinate + NADPH + H(+)</text>
        <dbReference type="Rhea" id="RHEA:35331"/>
        <dbReference type="ChEBI" id="CHEBI:15377"/>
        <dbReference type="ChEBI" id="CHEBI:15378"/>
        <dbReference type="ChEBI" id="CHEBI:16845"/>
        <dbReference type="ChEBI" id="CHEBI:57783"/>
        <dbReference type="ChEBI" id="CHEBI:58349"/>
        <dbReference type="ChEBI" id="CHEBI:67139"/>
        <dbReference type="EC" id="1.17.1.8"/>
    </reaction>
</comment>
<dbReference type="InterPro" id="IPR000846">
    <property type="entry name" value="DapB_N"/>
</dbReference>
<evidence type="ECO:0000256" key="6">
    <source>
        <dbReference type="ARBA" id="ARBA00023002"/>
    </source>
</evidence>
<protein>
    <recommendedName>
        <fullName evidence="10 13">4-hydroxy-tetrahydrodipicolinate reductase</fullName>
        <shortName evidence="13">HTPA reductase</shortName>
        <ecNumber evidence="10 13">1.17.1.8</ecNumber>
    </recommendedName>
</protein>
<keyword evidence="8 13" id="KW-0457">Lysine biosynthesis</keyword>
<keyword evidence="3 13" id="KW-0028">Amino-acid biosynthesis</keyword>
<evidence type="ECO:0000259" key="15">
    <source>
        <dbReference type="Pfam" id="PF05173"/>
    </source>
</evidence>
<keyword evidence="6 13" id="KW-0560">Oxidoreductase</keyword>
<keyword evidence="7 13" id="KW-0520">NAD</keyword>
<feature type="domain" description="Dihydrodipicolinate reductase C-terminal" evidence="15">
    <location>
        <begin position="129"/>
        <end position="263"/>
    </location>
</feature>
<dbReference type="Gene3D" id="3.30.360.10">
    <property type="entry name" value="Dihydrodipicolinate Reductase, domain 2"/>
    <property type="match status" value="1"/>
</dbReference>
<evidence type="ECO:0000256" key="1">
    <source>
        <dbReference type="ARBA" id="ARBA00006642"/>
    </source>
</evidence>
<comment type="pathway">
    <text evidence="9 13">Amino-acid biosynthesis; L-lysine biosynthesis via DAP pathway; (S)-tetrahydrodipicolinate from L-aspartate: step 4/4.</text>
</comment>
<dbReference type="InterPro" id="IPR023940">
    <property type="entry name" value="DHDPR_bac"/>
</dbReference>